<accession>A0ABR0PD01</accession>
<keyword evidence="4" id="KW-1185">Reference proteome</keyword>
<dbReference type="InterPro" id="IPR050550">
    <property type="entry name" value="SEC23_SEC24_subfamily"/>
</dbReference>
<sequence length="116" mass="13063">MDSFSHGGLNKEINQNPGITIGRIFGPEYLLRLFLAGAMSGSVFYLVHHAFLAKPLMLIVPDKQDIYTLLKQMIQCDQHLEVLLENIPTMFQSSTTAESCFGVAIKVHWNLVLMRV</sequence>
<dbReference type="InterPro" id="IPR006896">
    <property type="entry name" value="Sec23/24_trunk_dom"/>
</dbReference>
<keyword evidence="1" id="KW-0812">Transmembrane</keyword>
<reference evidence="3 4" key="1">
    <citation type="submission" date="2023-03" db="EMBL/GenBank/DDBJ databases">
        <title>WGS of Gossypium arboreum.</title>
        <authorList>
            <person name="Yu D."/>
        </authorList>
    </citation>
    <scope>NUCLEOTIDE SEQUENCE [LARGE SCALE GENOMIC DNA]</scope>
    <source>
        <tissue evidence="3">Leaf</tissue>
    </source>
</reference>
<dbReference type="PANTHER" id="PTHR13803:SF4">
    <property type="entry name" value="SECRETORY 24CD, ISOFORM C"/>
    <property type="match status" value="1"/>
</dbReference>
<evidence type="ECO:0000313" key="4">
    <source>
        <dbReference type="Proteomes" id="UP001358586"/>
    </source>
</evidence>
<dbReference type="Gene3D" id="3.40.50.410">
    <property type="entry name" value="von Willebrand factor, type A domain"/>
    <property type="match status" value="1"/>
</dbReference>
<protein>
    <recommendedName>
        <fullName evidence="2">Sec23/Sec24 trunk domain-containing protein</fullName>
    </recommendedName>
</protein>
<evidence type="ECO:0000313" key="3">
    <source>
        <dbReference type="EMBL" id="KAK5819138.1"/>
    </source>
</evidence>
<dbReference type="Proteomes" id="UP001358586">
    <property type="component" value="Chromosome 7"/>
</dbReference>
<evidence type="ECO:0000259" key="2">
    <source>
        <dbReference type="Pfam" id="PF04811"/>
    </source>
</evidence>
<keyword evidence="1" id="KW-1133">Transmembrane helix</keyword>
<gene>
    <name evidence="3" type="ORF">PVK06_024100</name>
</gene>
<dbReference type="Pfam" id="PF04811">
    <property type="entry name" value="Sec23_trunk"/>
    <property type="match status" value="1"/>
</dbReference>
<comment type="caution">
    <text evidence="3">The sequence shown here is derived from an EMBL/GenBank/DDBJ whole genome shotgun (WGS) entry which is preliminary data.</text>
</comment>
<evidence type="ECO:0000256" key="1">
    <source>
        <dbReference type="SAM" id="Phobius"/>
    </source>
</evidence>
<dbReference type="EMBL" id="JARKNE010000007">
    <property type="protein sequence ID" value="KAK5819138.1"/>
    <property type="molecule type" value="Genomic_DNA"/>
</dbReference>
<proteinExistence type="predicted"/>
<dbReference type="InterPro" id="IPR036465">
    <property type="entry name" value="vWFA_dom_sf"/>
</dbReference>
<feature type="transmembrane region" description="Helical" evidence="1">
    <location>
        <begin position="29"/>
        <end position="47"/>
    </location>
</feature>
<dbReference type="SUPFAM" id="SSF53300">
    <property type="entry name" value="vWA-like"/>
    <property type="match status" value="1"/>
</dbReference>
<feature type="domain" description="Sec23/Sec24 trunk" evidence="2">
    <location>
        <begin position="53"/>
        <end position="111"/>
    </location>
</feature>
<keyword evidence="1" id="KW-0472">Membrane</keyword>
<name>A0ABR0PD01_GOSAR</name>
<dbReference type="PANTHER" id="PTHR13803">
    <property type="entry name" value="SEC24-RELATED PROTEIN"/>
    <property type="match status" value="1"/>
</dbReference>
<organism evidence="3 4">
    <name type="scientific">Gossypium arboreum</name>
    <name type="common">Tree cotton</name>
    <name type="synonym">Gossypium nanking</name>
    <dbReference type="NCBI Taxonomy" id="29729"/>
    <lineage>
        <taxon>Eukaryota</taxon>
        <taxon>Viridiplantae</taxon>
        <taxon>Streptophyta</taxon>
        <taxon>Embryophyta</taxon>
        <taxon>Tracheophyta</taxon>
        <taxon>Spermatophyta</taxon>
        <taxon>Magnoliopsida</taxon>
        <taxon>eudicotyledons</taxon>
        <taxon>Gunneridae</taxon>
        <taxon>Pentapetalae</taxon>
        <taxon>rosids</taxon>
        <taxon>malvids</taxon>
        <taxon>Malvales</taxon>
        <taxon>Malvaceae</taxon>
        <taxon>Malvoideae</taxon>
        <taxon>Gossypium</taxon>
    </lineage>
</organism>